<dbReference type="PIRSF" id="PIRSF026631">
    <property type="entry name" value="UCP026631"/>
    <property type="match status" value="1"/>
</dbReference>
<evidence type="ECO:0000313" key="3">
    <source>
        <dbReference type="EMBL" id="MCL2912693.1"/>
    </source>
</evidence>
<accession>A0ABT0N2N2</accession>
<evidence type="ECO:0000256" key="1">
    <source>
        <dbReference type="SAM" id="Phobius"/>
    </source>
</evidence>
<proteinExistence type="predicted"/>
<keyword evidence="1" id="KW-0472">Membrane</keyword>
<dbReference type="RefSeq" id="WP_249247514.1">
    <property type="nucleotide sequence ID" value="NZ_JAKIKT010000001.1"/>
</dbReference>
<dbReference type="InterPro" id="IPR014529">
    <property type="entry name" value="UCP026631"/>
</dbReference>
<dbReference type="InterPro" id="IPR005182">
    <property type="entry name" value="YdbS-like_PH"/>
</dbReference>
<dbReference type="Proteomes" id="UP001202831">
    <property type="component" value="Unassembled WGS sequence"/>
</dbReference>
<feature type="transmembrane region" description="Helical" evidence="1">
    <location>
        <begin position="12"/>
        <end position="37"/>
    </location>
</feature>
<comment type="caution">
    <text evidence="3">The sequence shown here is derived from an EMBL/GenBank/DDBJ whole genome shotgun (WGS) entry which is preliminary data.</text>
</comment>
<keyword evidence="1" id="KW-0812">Transmembrane</keyword>
<evidence type="ECO:0000259" key="2">
    <source>
        <dbReference type="Pfam" id="PF03703"/>
    </source>
</evidence>
<protein>
    <submittedName>
        <fullName evidence="3">PH domain-containing protein</fullName>
    </submittedName>
</protein>
<feature type="domain" description="YdbS-like PH" evidence="2">
    <location>
        <begin position="410"/>
        <end position="483"/>
    </location>
</feature>
<feature type="domain" description="YdbS-like PH" evidence="2">
    <location>
        <begin position="69"/>
        <end position="148"/>
    </location>
</feature>
<dbReference type="EMBL" id="JAKIKT010000001">
    <property type="protein sequence ID" value="MCL2912693.1"/>
    <property type="molecule type" value="Genomic_DNA"/>
</dbReference>
<feature type="transmembrane region" description="Helical" evidence="1">
    <location>
        <begin position="49"/>
        <end position="67"/>
    </location>
</feature>
<reference evidence="3 4" key="1">
    <citation type="submission" date="2022-01" db="EMBL/GenBank/DDBJ databases">
        <title>Whole genome-based taxonomy of the Shewanellaceae.</title>
        <authorList>
            <person name="Martin-Rodriguez A.J."/>
        </authorList>
    </citation>
    <scope>NUCLEOTIDE SEQUENCE [LARGE SCALE GENOMIC DNA]</scope>
    <source>
        <strain evidence="3 4">DSM 21332</strain>
    </source>
</reference>
<feature type="transmembrane region" description="Helical" evidence="1">
    <location>
        <begin position="233"/>
        <end position="259"/>
    </location>
</feature>
<keyword evidence="4" id="KW-1185">Reference proteome</keyword>
<evidence type="ECO:0000313" key="4">
    <source>
        <dbReference type="Proteomes" id="UP001202831"/>
    </source>
</evidence>
<dbReference type="PANTHER" id="PTHR34473:SF2">
    <property type="entry name" value="UPF0699 TRANSMEMBRANE PROTEIN YDBT"/>
    <property type="match status" value="1"/>
</dbReference>
<name>A0ABT0N2N2_9GAMM</name>
<dbReference type="PANTHER" id="PTHR34473">
    <property type="entry name" value="UPF0699 TRANSMEMBRANE PROTEIN YDBS"/>
    <property type="match status" value="1"/>
</dbReference>
<keyword evidence="1" id="KW-1133">Transmembrane helix</keyword>
<organism evidence="3 4">
    <name type="scientific">Shewanella corallii</name>
    <dbReference type="NCBI Taxonomy" id="560080"/>
    <lineage>
        <taxon>Bacteria</taxon>
        <taxon>Pseudomonadati</taxon>
        <taxon>Pseudomonadota</taxon>
        <taxon>Gammaproteobacteria</taxon>
        <taxon>Alteromonadales</taxon>
        <taxon>Shewanellaceae</taxon>
        <taxon>Shewanella</taxon>
    </lineage>
</organism>
<gene>
    <name evidence="3" type="ORF">L2725_02670</name>
</gene>
<sequence length="498" mass="56365">MSELKSWSRLSPWAIINYVFKSAIELLSNGFAVIPIVVTGWKAGFDSPWIPVAIAAGLLLILGYALIQWLKFRYRLSDDKLNVRSGALFTKRQELPLDKIQNVRLEQPFYYRPFGLCTLVVESAGSKEDEVELAAIAREQAQQMKQHLLRLGKGDGQEISISTDLSLDKDHEGELLVVRDAKALCLFGLYSNNLIWAAAILGPLSGTLEWSVWVDMVQHNALVEGFNHQGLILQILLATVLLLVLAVLITGVNVLATILKYYPFRLTRTASTMQRSGGVISHQQDGLPMRRVQILEASQPFIARLLGLWTVVFRQVQGQEVEKVVDKSLLTPSLKPFEVNQLIDRTFPFSETDNKLPSRYLPIHTDWLWRRLPLPFIIPILNSFSLGANPFTLTLWLGATLASVVIWLRYRRWGYRLGKEVVWQHTGVIGRNWKRIPLGKVQHVCIRQTPGQRRKHLANLQLGLASGTVSLPSIPLRHARLIAEKVLKHTRTDHSNWI</sequence>
<dbReference type="Pfam" id="PF03703">
    <property type="entry name" value="bPH_2"/>
    <property type="match status" value="2"/>
</dbReference>
<feature type="transmembrane region" description="Helical" evidence="1">
    <location>
        <begin position="194"/>
        <end position="213"/>
    </location>
</feature>
<feature type="transmembrane region" description="Helical" evidence="1">
    <location>
        <begin position="393"/>
        <end position="410"/>
    </location>
</feature>